<name>A0A8D8RGZ4_9HEMI</name>
<proteinExistence type="predicted"/>
<dbReference type="EMBL" id="HBUF01154706">
    <property type="protein sequence ID" value="CAG6648911.1"/>
    <property type="molecule type" value="Transcribed_RNA"/>
</dbReference>
<reference evidence="1" key="1">
    <citation type="submission" date="2021-05" db="EMBL/GenBank/DDBJ databases">
        <authorList>
            <person name="Alioto T."/>
            <person name="Alioto T."/>
            <person name="Gomez Garrido J."/>
        </authorList>
    </citation>
    <scope>NUCLEOTIDE SEQUENCE</scope>
</reference>
<evidence type="ECO:0000313" key="1">
    <source>
        <dbReference type="EMBL" id="CAG6648911.1"/>
    </source>
</evidence>
<accession>A0A8D8RGZ4</accession>
<protein>
    <submittedName>
        <fullName evidence="1">Uncharacterized protein</fullName>
    </submittedName>
</protein>
<dbReference type="AlphaFoldDB" id="A0A8D8RGZ4"/>
<organism evidence="1">
    <name type="scientific">Cacopsylla melanoneura</name>
    <dbReference type="NCBI Taxonomy" id="428564"/>
    <lineage>
        <taxon>Eukaryota</taxon>
        <taxon>Metazoa</taxon>
        <taxon>Ecdysozoa</taxon>
        <taxon>Arthropoda</taxon>
        <taxon>Hexapoda</taxon>
        <taxon>Insecta</taxon>
        <taxon>Pterygota</taxon>
        <taxon>Neoptera</taxon>
        <taxon>Paraneoptera</taxon>
        <taxon>Hemiptera</taxon>
        <taxon>Sternorrhyncha</taxon>
        <taxon>Psylloidea</taxon>
        <taxon>Psyllidae</taxon>
        <taxon>Psyllinae</taxon>
        <taxon>Cacopsylla</taxon>
    </lineage>
</organism>
<sequence>MTMCSKIGMCGNYNFHYFIFTLNGFGRGNTTSASDVSVRNVRLRHRVAMTFGRSFMVNYIQKFYLVKPKRMHSCPFILHGGPLIVLQATFLKGRTSKGRM</sequence>